<feature type="region of interest" description="Disordered" evidence="1">
    <location>
        <begin position="18"/>
        <end position="166"/>
    </location>
</feature>
<feature type="compositionally biased region" description="Basic residues" evidence="1">
    <location>
        <begin position="145"/>
        <end position="154"/>
    </location>
</feature>
<dbReference type="EMBL" id="OB795026">
    <property type="protein sequence ID" value="CAD7431551.1"/>
    <property type="molecule type" value="Genomic_DNA"/>
</dbReference>
<evidence type="ECO:0000313" key="2">
    <source>
        <dbReference type="EMBL" id="CAD7431551.1"/>
    </source>
</evidence>
<sequence>MKADRVPVKKLMLVILFPEGDDESEQEGSVEQSLDQEEGLDLAEEGDGVSSEGEKLSTMEEVEEGREAEASEVPSLSNRTRSGTARRSGRVAFRSRSRTVVRPTPIVWNEPGSTSSRGREQAARALAAPGAPTPVERGAPFPRATRGRRTRGKPKAGFAPPYHMRF</sequence>
<accession>A0A7R9ECZ4</accession>
<evidence type="ECO:0000256" key="1">
    <source>
        <dbReference type="SAM" id="MobiDB-lite"/>
    </source>
</evidence>
<feature type="compositionally biased region" description="Acidic residues" evidence="1">
    <location>
        <begin position="19"/>
        <end position="47"/>
    </location>
</feature>
<gene>
    <name evidence="2" type="ORF">TMSB3V08_LOCUS8281</name>
</gene>
<feature type="compositionally biased region" description="Basic residues" evidence="1">
    <location>
        <begin position="87"/>
        <end position="99"/>
    </location>
</feature>
<feature type="compositionally biased region" description="Low complexity" evidence="1">
    <location>
        <begin position="123"/>
        <end position="134"/>
    </location>
</feature>
<organism evidence="2">
    <name type="scientific">Timema monikensis</name>
    <dbReference type="NCBI Taxonomy" id="170555"/>
    <lineage>
        <taxon>Eukaryota</taxon>
        <taxon>Metazoa</taxon>
        <taxon>Ecdysozoa</taxon>
        <taxon>Arthropoda</taxon>
        <taxon>Hexapoda</taxon>
        <taxon>Insecta</taxon>
        <taxon>Pterygota</taxon>
        <taxon>Neoptera</taxon>
        <taxon>Polyneoptera</taxon>
        <taxon>Phasmatodea</taxon>
        <taxon>Timematodea</taxon>
        <taxon>Timematoidea</taxon>
        <taxon>Timematidae</taxon>
        <taxon>Timema</taxon>
    </lineage>
</organism>
<reference evidence="2" key="1">
    <citation type="submission" date="2020-11" db="EMBL/GenBank/DDBJ databases">
        <authorList>
            <person name="Tran Van P."/>
        </authorList>
    </citation>
    <scope>NUCLEOTIDE SEQUENCE</scope>
</reference>
<name>A0A7R9ECZ4_9NEOP</name>
<dbReference type="AlphaFoldDB" id="A0A7R9ECZ4"/>
<protein>
    <submittedName>
        <fullName evidence="2">Uncharacterized protein</fullName>
    </submittedName>
</protein>
<proteinExistence type="predicted"/>